<evidence type="ECO:0000313" key="7">
    <source>
        <dbReference type="EMBL" id="GAA3979402.1"/>
    </source>
</evidence>
<dbReference type="Pfam" id="PF05199">
    <property type="entry name" value="GMC_oxred_C"/>
    <property type="match status" value="1"/>
</dbReference>
<reference evidence="8" key="1">
    <citation type="journal article" date="2019" name="Int. J. Syst. Evol. Microbiol.">
        <title>The Global Catalogue of Microorganisms (GCM) 10K type strain sequencing project: providing services to taxonomists for standard genome sequencing and annotation.</title>
        <authorList>
            <consortium name="The Broad Institute Genomics Platform"/>
            <consortium name="The Broad Institute Genome Sequencing Center for Infectious Disease"/>
            <person name="Wu L."/>
            <person name="Ma J."/>
        </authorList>
    </citation>
    <scope>NUCLEOTIDE SEQUENCE [LARGE SCALE GENOMIC DNA]</scope>
    <source>
        <strain evidence="8">JCM 17217</strain>
    </source>
</reference>
<evidence type="ECO:0000259" key="5">
    <source>
        <dbReference type="Pfam" id="PF00732"/>
    </source>
</evidence>
<dbReference type="InterPro" id="IPR000172">
    <property type="entry name" value="GMC_OxRdtase_N"/>
</dbReference>
<keyword evidence="8" id="KW-1185">Reference proteome</keyword>
<evidence type="ECO:0000313" key="8">
    <source>
        <dbReference type="Proteomes" id="UP001501556"/>
    </source>
</evidence>
<feature type="domain" description="Glucose-methanol-choline oxidoreductase C-terminal" evidence="6">
    <location>
        <begin position="435"/>
        <end position="547"/>
    </location>
</feature>
<dbReference type="PANTHER" id="PTHR46056:SF12">
    <property type="entry name" value="LONG-CHAIN-ALCOHOL OXIDASE"/>
    <property type="match status" value="1"/>
</dbReference>
<proteinExistence type="inferred from homology"/>
<sequence>MPEEEILEEGVLNPVMPEIQDPLLRALMADEPAPAPAPVDTPQEQPQSIPAEADEVDCVVIGLGAGGAPLLARLAMAGLKVVALEAGPWHDAKKDFATDEQAQDFLFWNDERLAAGHDPLAMGRNNSGTGVGGSTLHYTAYTPRPLPDDLHLKRDFGRGEDWPFGYEELEPYYEELEGFLGISGPTPYPWGPARRKGYPLAPLPLNSAAQLMVRGAAKLGIMTSPAANAALSARYYQEGVGWREACTNRGFCQAGCSNGAKASMDVTFIPLAVKHGADIRPNSFVTEIERDERGFVTGVVYTRNGEQLRQRCRHLFLCGGSVETPRLLLLNELALTSGQVGRNLMAHPGVQVWGTFEDAVRPNKGIPGGLISQDTHRPKDADFAGGYLLQSIGVMPVTFAGQVARGRKLWGQPLRDYMRNFNHVAGINILGDCLPHADNFLELAEEKDARGLPKPRLHFTAQENEQRMNAHAEKIMRGIWEAAGATDIWAFGRYAHVIGTARMGLSGDDAVVDANGRAFDVPNLYISDNSTFPSALSVNPALTIMALSLRTADKFLEQQQRRDG</sequence>
<evidence type="ECO:0000259" key="6">
    <source>
        <dbReference type="Pfam" id="PF05199"/>
    </source>
</evidence>
<protein>
    <recommendedName>
        <fullName evidence="9">Choline dehydrogenase</fullName>
    </recommendedName>
</protein>
<dbReference type="SUPFAM" id="SSF51905">
    <property type="entry name" value="FAD/NAD(P)-binding domain"/>
    <property type="match status" value="1"/>
</dbReference>
<evidence type="ECO:0000256" key="3">
    <source>
        <dbReference type="ARBA" id="ARBA00022827"/>
    </source>
</evidence>
<name>A0ABP7QBK9_9BACT</name>
<evidence type="ECO:0000256" key="4">
    <source>
        <dbReference type="ARBA" id="ARBA00023002"/>
    </source>
</evidence>
<dbReference type="PANTHER" id="PTHR46056">
    <property type="entry name" value="LONG-CHAIN-ALCOHOL OXIDASE"/>
    <property type="match status" value="1"/>
</dbReference>
<feature type="domain" description="Glucose-methanol-choline oxidoreductase N-terminal" evidence="5">
    <location>
        <begin position="128"/>
        <end position="348"/>
    </location>
</feature>
<evidence type="ECO:0000256" key="2">
    <source>
        <dbReference type="ARBA" id="ARBA00022630"/>
    </source>
</evidence>
<keyword evidence="4" id="KW-0560">Oxidoreductase</keyword>
<evidence type="ECO:0000256" key="1">
    <source>
        <dbReference type="ARBA" id="ARBA00010790"/>
    </source>
</evidence>
<dbReference type="EMBL" id="BAABDI010000017">
    <property type="protein sequence ID" value="GAA3979402.1"/>
    <property type="molecule type" value="Genomic_DNA"/>
</dbReference>
<comment type="similarity">
    <text evidence="1">Belongs to the GMC oxidoreductase family.</text>
</comment>
<dbReference type="RefSeq" id="WP_345125006.1">
    <property type="nucleotide sequence ID" value="NZ_BAABDI010000017.1"/>
</dbReference>
<dbReference type="SUPFAM" id="SSF54373">
    <property type="entry name" value="FAD-linked reductases, C-terminal domain"/>
    <property type="match status" value="1"/>
</dbReference>
<dbReference type="Gene3D" id="3.50.50.60">
    <property type="entry name" value="FAD/NAD(P)-binding domain"/>
    <property type="match status" value="2"/>
</dbReference>
<keyword evidence="2" id="KW-0285">Flavoprotein</keyword>
<dbReference type="InterPro" id="IPR036188">
    <property type="entry name" value="FAD/NAD-bd_sf"/>
</dbReference>
<dbReference type="InterPro" id="IPR007867">
    <property type="entry name" value="GMC_OxRtase_C"/>
</dbReference>
<evidence type="ECO:0008006" key="9">
    <source>
        <dbReference type="Google" id="ProtNLM"/>
    </source>
</evidence>
<gene>
    <name evidence="7" type="ORF">GCM10022407_25740</name>
</gene>
<comment type="caution">
    <text evidence="7">The sequence shown here is derived from an EMBL/GenBank/DDBJ whole genome shotgun (WGS) entry which is preliminary data.</text>
</comment>
<dbReference type="Pfam" id="PF00732">
    <property type="entry name" value="GMC_oxred_N"/>
    <property type="match status" value="1"/>
</dbReference>
<accession>A0ABP7QBK9</accession>
<dbReference type="Proteomes" id="UP001501556">
    <property type="component" value="Unassembled WGS sequence"/>
</dbReference>
<keyword evidence="3" id="KW-0274">FAD</keyword>
<organism evidence="7 8">
    <name type="scientific">Hymenobacter antarcticus</name>
    <dbReference type="NCBI Taxonomy" id="486270"/>
    <lineage>
        <taxon>Bacteria</taxon>
        <taxon>Pseudomonadati</taxon>
        <taxon>Bacteroidota</taxon>
        <taxon>Cytophagia</taxon>
        <taxon>Cytophagales</taxon>
        <taxon>Hymenobacteraceae</taxon>
        <taxon>Hymenobacter</taxon>
    </lineage>
</organism>